<dbReference type="STRING" id="35722.A0A0B7NVI9"/>
<sequence>MILVQQHYGHNILQPASNSNNNTQRYHKRLAKSTFNRTTYTPPAGPQKAVDDLKAHLERVFSESHRSLRSPTSGFPYLEQVATTIDQFDFTTILDAIKQSLSSHLYHQHRSFASCRNVYGFNPAKSIVSFQAFDHVAVDLVGLLPVTDKGNIYLSVMVDLYTRYVIARGLPNKNSSTVVQLIKDIFEDHGVVLSVFQSYNRKKFF</sequence>
<dbReference type="InterPro" id="IPR012337">
    <property type="entry name" value="RNaseH-like_sf"/>
</dbReference>
<evidence type="ECO:0000313" key="3">
    <source>
        <dbReference type="Proteomes" id="UP000054107"/>
    </source>
</evidence>
<reference evidence="2 3" key="1">
    <citation type="submission" date="2014-09" db="EMBL/GenBank/DDBJ databases">
        <authorList>
            <person name="Ellenberger Sabrina"/>
        </authorList>
    </citation>
    <scope>NUCLEOTIDE SEQUENCE [LARGE SCALE GENOMIC DNA]</scope>
    <source>
        <strain evidence="2 3">CBS 412.66</strain>
    </source>
</reference>
<dbReference type="SUPFAM" id="SSF53098">
    <property type="entry name" value="Ribonuclease H-like"/>
    <property type="match status" value="1"/>
</dbReference>
<dbReference type="OrthoDB" id="2422627at2759"/>
<evidence type="ECO:0000313" key="2">
    <source>
        <dbReference type="EMBL" id="CEP19323.1"/>
    </source>
</evidence>
<protein>
    <recommendedName>
        <fullName evidence="1">Integrase catalytic domain-containing protein</fullName>
    </recommendedName>
</protein>
<dbReference type="Gene3D" id="3.30.420.10">
    <property type="entry name" value="Ribonuclease H-like superfamily/Ribonuclease H"/>
    <property type="match status" value="1"/>
</dbReference>
<dbReference type="InterPro" id="IPR001584">
    <property type="entry name" value="Integrase_cat-core"/>
</dbReference>
<dbReference type="PROSITE" id="PS50994">
    <property type="entry name" value="INTEGRASE"/>
    <property type="match status" value="1"/>
</dbReference>
<feature type="domain" description="Integrase catalytic" evidence="1">
    <location>
        <begin position="119"/>
        <end position="205"/>
    </location>
</feature>
<dbReference type="Proteomes" id="UP000054107">
    <property type="component" value="Unassembled WGS sequence"/>
</dbReference>
<dbReference type="AlphaFoldDB" id="A0A0B7NVI9"/>
<proteinExistence type="predicted"/>
<dbReference type="GO" id="GO:0015074">
    <property type="term" value="P:DNA integration"/>
    <property type="evidence" value="ECO:0007669"/>
    <property type="project" value="InterPro"/>
</dbReference>
<evidence type="ECO:0000259" key="1">
    <source>
        <dbReference type="PROSITE" id="PS50994"/>
    </source>
</evidence>
<dbReference type="GO" id="GO:0003676">
    <property type="term" value="F:nucleic acid binding"/>
    <property type="evidence" value="ECO:0007669"/>
    <property type="project" value="InterPro"/>
</dbReference>
<name>A0A0B7NVI9_9FUNG</name>
<dbReference type="EMBL" id="LN734024">
    <property type="protein sequence ID" value="CEP19323.1"/>
    <property type="molecule type" value="Genomic_DNA"/>
</dbReference>
<keyword evidence="3" id="KW-1185">Reference proteome</keyword>
<accession>A0A0B7NVI9</accession>
<dbReference type="InterPro" id="IPR036397">
    <property type="entry name" value="RNaseH_sf"/>
</dbReference>
<gene>
    <name evidence="2" type="primary">PARPA_13637.1 scaffold 47024</name>
</gene>
<dbReference type="GO" id="GO:0005634">
    <property type="term" value="C:nucleus"/>
    <property type="evidence" value="ECO:0007669"/>
    <property type="project" value="UniProtKB-ARBA"/>
</dbReference>
<organism evidence="2 3">
    <name type="scientific">Parasitella parasitica</name>
    <dbReference type="NCBI Taxonomy" id="35722"/>
    <lineage>
        <taxon>Eukaryota</taxon>
        <taxon>Fungi</taxon>
        <taxon>Fungi incertae sedis</taxon>
        <taxon>Mucoromycota</taxon>
        <taxon>Mucoromycotina</taxon>
        <taxon>Mucoromycetes</taxon>
        <taxon>Mucorales</taxon>
        <taxon>Mucorineae</taxon>
        <taxon>Mucoraceae</taxon>
        <taxon>Parasitella</taxon>
    </lineage>
</organism>